<dbReference type="AlphaFoldDB" id="A0A1T4KEC4"/>
<proteinExistence type="inferred from homology"/>
<organism evidence="8 9">
    <name type="scientific">Marinactinospora thermotolerans DSM 45154</name>
    <dbReference type="NCBI Taxonomy" id="1122192"/>
    <lineage>
        <taxon>Bacteria</taxon>
        <taxon>Bacillati</taxon>
        <taxon>Actinomycetota</taxon>
        <taxon>Actinomycetes</taxon>
        <taxon>Streptosporangiales</taxon>
        <taxon>Nocardiopsidaceae</taxon>
        <taxon>Marinactinospora</taxon>
    </lineage>
</organism>
<evidence type="ECO:0000313" key="9">
    <source>
        <dbReference type="Proteomes" id="UP000190637"/>
    </source>
</evidence>
<dbReference type="Proteomes" id="UP000190637">
    <property type="component" value="Unassembled WGS sequence"/>
</dbReference>
<gene>
    <name evidence="8" type="ORF">SAMN02745673_00335</name>
</gene>
<keyword evidence="4" id="KW-0443">Lipid metabolism</keyword>
<dbReference type="InterPro" id="IPR000873">
    <property type="entry name" value="AMP-dep_synth/lig_dom"/>
</dbReference>
<dbReference type="Gene3D" id="3.30.300.30">
    <property type="match status" value="1"/>
</dbReference>
<evidence type="ECO:0000256" key="2">
    <source>
        <dbReference type="ARBA" id="ARBA00022598"/>
    </source>
</evidence>
<comment type="similarity">
    <text evidence="1">Belongs to the ATP-dependent AMP-binding enzyme family.</text>
</comment>
<dbReference type="RefSeq" id="WP_078759753.1">
    <property type="nucleotide sequence ID" value="NZ_FUWS01000001.1"/>
</dbReference>
<accession>A0A1T4KEC4</accession>
<evidence type="ECO:0000256" key="3">
    <source>
        <dbReference type="ARBA" id="ARBA00022832"/>
    </source>
</evidence>
<dbReference type="SUPFAM" id="SSF56801">
    <property type="entry name" value="Acetyl-CoA synthetase-like"/>
    <property type="match status" value="1"/>
</dbReference>
<dbReference type="CDD" id="cd05907">
    <property type="entry name" value="VL_LC_FACS_like"/>
    <property type="match status" value="1"/>
</dbReference>
<dbReference type="PANTHER" id="PTHR43272:SF32">
    <property type="entry name" value="AMP-DEPENDENT SYNTHETASE_LIGASE DOMAIN-CONTAINING PROTEIN"/>
    <property type="match status" value="1"/>
</dbReference>
<comment type="catalytic activity">
    <reaction evidence="5">
        <text>a long-chain fatty acid + ATP + CoA = a long-chain fatty acyl-CoA + AMP + diphosphate</text>
        <dbReference type="Rhea" id="RHEA:15421"/>
        <dbReference type="ChEBI" id="CHEBI:30616"/>
        <dbReference type="ChEBI" id="CHEBI:33019"/>
        <dbReference type="ChEBI" id="CHEBI:57287"/>
        <dbReference type="ChEBI" id="CHEBI:57560"/>
        <dbReference type="ChEBI" id="CHEBI:83139"/>
        <dbReference type="ChEBI" id="CHEBI:456215"/>
        <dbReference type="EC" id="6.2.1.3"/>
    </reaction>
    <physiologicalReaction direction="left-to-right" evidence="5">
        <dbReference type="Rhea" id="RHEA:15422"/>
    </physiologicalReaction>
</comment>
<dbReference type="InterPro" id="IPR045851">
    <property type="entry name" value="AMP-bd_C_sf"/>
</dbReference>
<dbReference type="EMBL" id="FUWS01000001">
    <property type="protein sequence ID" value="SJZ40772.1"/>
    <property type="molecule type" value="Genomic_DNA"/>
</dbReference>
<dbReference type="Pfam" id="PF23562">
    <property type="entry name" value="AMP-binding_C_3"/>
    <property type="match status" value="1"/>
</dbReference>
<keyword evidence="9" id="KW-1185">Reference proteome</keyword>
<dbReference type="Gene3D" id="3.40.50.12780">
    <property type="entry name" value="N-terminal domain of ligase-like"/>
    <property type="match status" value="1"/>
</dbReference>
<dbReference type="Pfam" id="PF00501">
    <property type="entry name" value="AMP-binding"/>
    <property type="match status" value="1"/>
</dbReference>
<dbReference type="InterPro" id="IPR042099">
    <property type="entry name" value="ANL_N_sf"/>
</dbReference>
<dbReference type="PANTHER" id="PTHR43272">
    <property type="entry name" value="LONG-CHAIN-FATTY-ACID--COA LIGASE"/>
    <property type="match status" value="1"/>
</dbReference>
<keyword evidence="2" id="KW-0436">Ligase</keyword>
<evidence type="ECO:0000259" key="7">
    <source>
        <dbReference type="Pfam" id="PF00501"/>
    </source>
</evidence>
<dbReference type="OrthoDB" id="9803968at2"/>
<reference evidence="8 9" key="1">
    <citation type="submission" date="2017-02" db="EMBL/GenBank/DDBJ databases">
        <authorList>
            <person name="Peterson S.W."/>
        </authorList>
    </citation>
    <scope>NUCLEOTIDE SEQUENCE [LARGE SCALE GENOMIC DNA]</scope>
    <source>
        <strain evidence="8 9">DSM 45154</strain>
    </source>
</reference>
<dbReference type="InterPro" id="IPR020845">
    <property type="entry name" value="AMP-binding_CS"/>
</dbReference>
<name>A0A1T4KEC4_9ACTN</name>
<keyword evidence="3" id="KW-0276">Fatty acid metabolism</keyword>
<dbReference type="GO" id="GO:0004467">
    <property type="term" value="F:long-chain fatty acid-CoA ligase activity"/>
    <property type="evidence" value="ECO:0007669"/>
    <property type="project" value="UniProtKB-EC"/>
</dbReference>
<evidence type="ECO:0000256" key="5">
    <source>
        <dbReference type="ARBA" id="ARBA00024484"/>
    </source>
</evidence>
<evidence type="ECO:0000256" key="1">
    <source>
        <dbReference type="ARBA" id="ARBA00006432"/>
    </source>
</evidence>
<evidence type="ECO:0000313" key="8">
    <source>
        <dbReference type="EMBL" id="SJZ40772.1"/>
    </source>
</evidence>
<dbReference type="PROSITE" id="PS00455">
    <property type="entry name" value="AMP_BINDING"/>
    <property type="match status" value="1"/>
</dbReference>
<evidence type="ECO:0000256" key="6">
    <source>
        <dbReference type="ARBA" id="ARBA00032875"/>
    </source>
</evidence>
<dbReference type="STRING" id="1122192.SAMN02745673_00335"/>
<dbReference type="GO" id="GO:0016020">
    <property type="term" value="C:membrane"/>
    <property type="evidence" value="ECO:0007669"/>
    <property type="project" value="TreeGrafter"/>
</dbReference>
<sequence>MGTTDVLRARAEVEAEIKDKTLIDWFRDAADDSGEAPALSDRVGDTWRTLTWRQYRSAVLKTAAAYVEIGVAPGDVVALMLPNRAEHLLADLGAVHAGAVPLTVYATLAPEQIAYIAADCSAKVAVLDGTDQLACWEPILDRLPHLHTLVLRDPDAVPPEGRIAGRRVLGWARFQEMGRRRHDTGDPEVARRMEAVTPGDDATLLYTSGTTGEPKGVHETHHQVLYQVTVAQRATNLPRHGVTLSYLPLAHIAERVLSVYMPIKVRGHVHFCPDHDQLGAYLGLVRPDGLFGVPRVWEKLQARLSTALAAAPAHRRAAIEDAAEVARAHVMAGQYGHEPAPALAERYARVDAQVLRPIRGLIGLDRATYYASAAAPMPEEVLRFFAGLGITIRDIYGMTENCGAVSANRADAYRFGSVGRPLDGIEVRVAEDGEIQVRGPVNTTGYHGLPRASAALFDADGWLHTGDIGRIDADGFLYVVDRKKELIITAGGENIAPAAIENLLKEHRLIGQALAYGDRRPYPVALLTLDPDVAPAWAREAGVDTTDLAELARHPAVLAEVGEAVARANRRLARVQQVKRWRLLPVEWTAQSEELTPSLKLKRRVVQARYAREIEELYRS</sequence>
<evidence type="ECO:0000256" key="4">
    <source>
        <dbReference type="ARBA" id="ARBA00023098"/>
    </source>
</evidence>
<protein>
    <recommendedName>
        <fullName evidence="6">Acyl-CoA synthetase</fullName>
    </recommendedName>
</protein>
<feature type="domain" description="AMP-dependent synthetase/ligase" evidence="7">
    <location>
        <begin position="26"/>
        <end position="447"/>
    </location>
</feature>